<dbReference type="Pfam" id="PF04277">
    <property type="entry name" value="OAD_gamma"/>
    <property type="match status" value="1"/>
</dbReference>
<keyword evidence="11 16" id="KW-0915">Sodium</keyword>
<dbReference type="HAMAP" id="MF_00404">
    <property type="entry name" value="OadG"/>
    <property type="match status" value="1"/>
</dbReference>
<dbReference type="Proteomes" id="UP001234343">
    <property type="component" value="Unassembled WGS sequence"/>
</dbReference>
<reference evidence="18 19" key="1">
    <citation type="submission" date="2023-06" db="EMBL/GenBank/DDBJ databases">
        <title>Alteromonas sp. ASW11-36 isolated from intertidal sand.</title>
        <authorList>
            <person name="Li Y."/>
        </authorList>
    </citation>
    <scope>NUCLEOTIDE SEQUENCE [LARGE SCALE GENOMIC DNA]</scope>
    <source>
        <strain evidence="18 19">ASW11-36</strain>
    </source>
</reference>
<keyword evidence="10 16" id="KW-1133">Transmembrane helix</keyword>
<protein>
    <recommendedName>
        <fullName evidence="16">Probable oxaloacetate decarboxylase gamma chain</fullName>
        <ecNumber evidence="16">7.2.4.2</ecNumber>
    </recommendedName>
</protein>
<comment type="cofactor">
    <cofactor evidence="1 16 17">
        <name>Na(+)</name>
        <dbReference type="ChEBI" id="CHEBI:29101"/>
    </cofactor>
</comment>
<evidence type="ECO:0000313" key="19">
    <source>
        <dbReference type="Proteomes" id="UP001234343"/>
    </source>
</evidence>
<dbReference type="EMBL" id="JAUCBP010000006">
    <property type="protein sequence ID" value="MDM7860091.1"/>
    <property type="molecule type" value="Genomic_DNA"/>
</dbReference>
<evidence type="ECO:0000256" key="5">
    <source>
        <dbReference type="ARBA" id="ARBA00011869"/>
    </source>
</evidence>
<evidence type="ECO:0000313" key="18">
    <source>
        <dbReference type="EMBL" id="MDM7860091.1"/>
    </source>
</evidence>
<evidence type="ECO:0000256" key="7">
    <source>
        <dbReference type="ARBA" id="ARBA00022475"/>
    </source>
</evidence>
<evidence type="ECO:0000256" key="14">
    <source>
        <dbReference type="ARBA" id="ARBA00023201"/>
    </source>
</evidence>
<evidence type="ECO:0000256" key="2">
    <source>
        <dbReference type="ARBA" id="ARBA00003002"/>
    </source>
</evidence>
<evidence type="ECO:0000256" key="10">
    <source>
        <dbReference type="ARBA" id="ARBA00022989"/>
    </source>
</evidence>
<feature type="transmembrane region" description="Helical" evidence="16 17">
    <location>
        <begin position="24"/>
        <end position="47"/>
    </location>
</feature>
<comment type="similarity">
    <text evidence="4 16 17">Belongs to the OadG family.</text>
</comment>
<gene>
    <name evidence="16" type="primary">oadG</name>
    <name evidence="18" type="ORF">QTP81_05725</name>
</gene>
<dbReference type="EC" id="7.2.4.2" evidence="16"/>
<name>A0ABT7SV88_9ALTE</name>
<evidence type="ECO:0000256" key="9">
    <source>
        <dbReference type="ARBA" id="ARBA00022967"/>
    </source>
</evidence>
<keyword evidence="13 16" id="KW-0472">Membrane</keyword>
<dbReference type="RefSeq" id="WP_289364318.1">
    <property type="nucleotide sequence ID" value="NZ_JAUCBP010000006.1"/>
</dbReference>
<sequence>MQLAIGASVQSSHSLTSQLAEAGVLMGVGMLSVFIFLAILIIAMLMLGKLVAKFPGQPEQIAQRQTASPPILPSSNTVPQPVIAAISAAVHQHRNK</sequence>
<keyword evidence="19" id="KW-1185">Reference proteome</keyword>
<evidence type="ECO:0000256" key="3">
    <source>
        <dbReference type="ARBA" id="ARBA00004162"/>
    </source>
</evidence>
<comment type="subcellular location">
    <subcellularLocation>
        <location evidence="3 16 17">Cell membrane</location>
        <topology evidence="3 16 17">Single-pass membrane protein</topology>
    </subcellularLocation>
</comment>
<dbReference type="InterPro" id="IPR005899">
    <property type="entry name" value="Na_pump_deCOase"/>
</dbReference>
<evidence type="ECO:0000256" key="11">
    <source>
        <dbReference type="ARBA" id="ARBA00023053"/>
    </source>
</evidence>
<evidence type="ECO:0000256" key="4">
    <source>
        <dbReference type="ARBA" id="ARBA00005844"/>
    </source>
</evidence>
<dbReference type="InterPro" id="IPR023424">
    <property type="entry name" value="OadG"/>
</dbReference>
<evidence type="ECO:0000256" key="13">
    <source>
        <dbReference type="ARBA" id="ARBA00023136"/>
    </source>
</evidence>
<proteinExistence type="inferred from homology"/>
<evidence type="ECO:0000256" key="16">
    <source>
        <dbReference type="HAMAP-Rule" id="MF_00404"/>
    </source>
</evidence>
<comment type="function">
    <text evidence="2 16 17">Catalyzes the decarboxylation of oxaloacetate coupled to Na(+) translocation.</text>
</comment>
<evidence type="ECO:0000256" key="12">
    <source>
        <dbReference type="ARBA" id="ARBA00023065"/>
    </source>
</evidence>
<keyword evidence="12 16" id="KW-0406">Ion transport</keyword>
<keyword evidence="7 16" id="KW-1003">Cell membrane</keyword>
<keyword evidence="9 16" id="KW-1278">Translocase</keyword>
<evidence type="ECO:0000256" key="8">
    <source>
        <dbReference type="ARBA" id="ARBA00022692"/>
    </source>
</evidence>
<accession>A0ABT7SV88</accession>
<comment type="subunit">
    <text evidence="5 16">Heterotrimer of an alpha, a beta and a gamma subunit.</text>
</comment>
<organism evidence="18 19">
    <name type="scientific">Alteromonas arenosi</name>
    <dbReference type="NCBI Taxonomy" id="3055817"/>
    <lineage>
        <taxon>Bacteria</taxon>
        <taxon>Pseudomonadati</taxon>
        <taxon>Pseudomonadota</taxon>
        <taxon>Gammaproteobacteria</taxon>
        <taxon>Alteromonadales</taxon>
        <taxon>Alteromonadaceae</taxon>
        <taxon>Alteromonas/Salinimonas group</taxon>
        <taxon>Alteromonas</taxon>
    </lineage>
</organism>
<keyword evidence="8 16" id="KW-0812">Transmembrane</keyword>
<evidence type="ECO:0000256" key="1">
    <source>
        <dbReference type="ARBA" id="ARBA00001959"/>
    </source>
</evidence>
<dbReference type="NCBIfam" id="TIGR01195">
    <property type="entry name" value="oadG_fam"/>
    <property type="match status" value="1"/>
</dbReference>
<evidence type="ECO:0000256" key="15">
    <source>
        <dbReference type="ARBA" id="ARBA00048176"/>
    </source>
</evidence>
<comment type="caution">
    <text evidence="18">The sequence shown here is derived from an EMBL/GenBank/DDBJ whole genome shotgun (WGS) entry which is preliminary data.</text>
</comment>
<evidence type="ECO:0000256" key="6">
    <source>
        <dbReference type="ARBA" id="ARBA00022448"/>
    </source>
</evidence>
<keyword evidence="14 16" id="KW-0739">Sodium transport</keyword>
<comment type="catalytic activity">
    <reaction evidence="15 16 17">
        <text>oxaloacetate + 2 Na(+)(in) + H(+) = pyruvate + 2 Na(+)(out) + CO2</text>
        <dbReference type="Rhea" id="RHEA:57724"/>
        <dbReference type="ChEBI" id="CHEBI:15361"/>
        <dbReference type="ChEBI" id="CHEBI:15378"/>
        <dbReference type="ChEBI" id="CHEBI:16452"/>
        <dbReference type="ChEBI" id="CHEBI:16526"/>
        <dbReference type="ChEBI" id="CHEBI:29101"/>
        <dbReference type="EC" id="7.2.4.2"/>
    </reaction>
</comment>
<keyword evidence="6 16" id="KW-0813">Transport</keyword>
<evidence type="ECO:0000256" key="17">
    <source>
        <dbReference type="RuleBase" id="RU004278"/>
    </source>
</evidence>